<reference evidence="8 9" key="1">
    <citation type="journal article" date="2023" name="bioRxiv">
        <title>An intranuclear bacterial parasite of deep-sea mussels expresses apoptosis inhibitors acquired from its host.</title>
        <authorList>
            <person name="Gonzalez Porras M.A."/>
            <person name="Assie A."/>
            <person name="Tietjen M."/>
            <person name="Violette M."/>
            <person name="Kleiner M."/>
            <person name="Gruber-Vodicka H."/>
            <person name="Dubilier N."/>
            <person name="Leisch N."/>
        </authorList>
    </citation>
    <scope>NUCLEOTIDE SEQUENCE [LARGE SCALE GENOMIC DNA]</scope>
    <source>
        <strain evidence="8">IAP13</strain>
    </source>
</reference>
<name>A0AA90SRP0_9GAMM</name>
<proteinExistence type="inferred from homology"/>
<dbReference type="EMBL" id="JASXSV010000001">
    <property type="protein sequence ID" value="MDP0587805.1"/>
    <property type="molecule type" value="Genomic_DNA"/>
</dbReference>
<evidence type="ECO:0000256" key="3">
    <source>
        <dbReference type="ARBA" id="ARBA00009789"/>
    </source>
</evidence>
<dbReference type="InterPro" id="IPR001228">
    <property type="entry name" value="IspD"/>
</dbReference>
<dbReference type="Gene3D" id="3.90.550.10">
    <property type="entry name" value="Spore Coat Polysaccharide Biosynthesis Protein SpsA, Chain A"/>
    <property type="match status" value="1"/>
</dbReference>
<dbReference type="FunFam" id="3.90.550.10:FF:000003">
    <property type="entry name" value="2-C-methyl-D-erythritol 4-phosphate cytidylyltransferase"/>
    <property type="match status" value="1"/>
</dbReference>
<keyword evidence="9" id="KW-1185">Reference proteome</keyword>
<feature type="site" description="Transition state stabilizer" evidence="7">
    <location>
        <position position="23"/>
    </location>
</feature>
<feature type="site" description="Positions MEP for the nucleophilic attack" evidence="7">
    <location>
        <position position="219"/>
    </location>
</feature>
<dbReference type="CDD" id="cd02516">
    <property type="entry name" value="CDP-ME_synthetase"/>
    <property type="match status" value="1"/>
</dbReference>
<accession>A0AA90SRP0</accession>
<dbReference type="NCBIfam" id="TIGR00453">
    <property type="entry name" value="ispD"/>
    <property type="match status" value="1"/>
</dbReference>
<dbReference type="InterPro" id="IPR034683">
    <property type="entry name" value="IspD/TarI"/>
</dbReference>
<keyword evidence="6 7" id="KW-0414">Isoprene biosynthesis</keyword>
<sequence>MRTDHSHELKYWAIVPAAGIGQRMNTDTPKQYLKIKSKMLIEHTLERLIQFPLFTKIIVVLNNEDKYASDINILRHKKIILATGGEKRYHSVINGLKALDSLADDNDWVMVHDAARPCIRQTDIEWLVECLRTHDVGGVIGSLVKNTIKRVDSNGTIVETIDRATLWHTFTPQMFKWKALTQAMTLSVANGVSITDEASAMEYAGYKPMMIKGYDDNIKVTSREDLALAELYLEQQSKPTKSL</sequence>
<keyword evidence="5 7" id="KW-0548">Nucleotidyltransferase</keyword>
<feature type="site" description="Transition state stabilizer" evidence="7">
    <location>
        <position position="30"/>
    </location>
</feature>
<dbReference type="GO" id="GO:0050518">
    <property type="term" value="F:2-C-methyl-D-erythritol 4-phosphate cytidylyltransferase activity"/>
    <property type="evidence" value="ECO:0007669"/>
    <property type="project" value="UniProtKB-UniRule"/>
</dbReference>
<comment type="pathway">
    <text evidence="2 7">Isoprenoid biosynthesis; isopentenyl diphosphate biosynthesis via DXP pathway; isopentenyl diphosphate from 1-deoxy-D-xylulose 5-phosphate: step 2/6.</text>
</comment>
<dbReference type="PANTHER" id="PTHR32125:SF4">
    <property type="entry name" value="2-C-METHYL-D-ERYTHRITOL 4-PHOSPHATE CYTIDYLYLTRANSFERASE, CHLOROPLASTIC"/>
    <property type="match status" value="1"/>
</dbReference>
<dbReference type="AlphaFoldDB" id="A0AA90SRP0"/>
<dbReference type="HAMAP" id="MF_00108">
    <property type="entry name" value="IspD"/>
    <property type="match status" value="1"/>
</dbReference>
<evidence type="ECO:0000256" key="2">
    <source>
        <dbReference type="ARBA" id="ARBA00004787"/>
    </source>
</evidence>
<evidence type="ECO:0000256" key="4">
    <source>
        <dbReference type="ARBA" id="ARBA00022679"/>
    </source>
</evidence>
<comment type="catalytic activity">
    <reaction evidence="1 7">
        <text>2-C-methyl-D-erythritol 4-phosphate + CTP + H(+) = 4-CDP-2-C-methyl-D-erythritol + diphosphate</text>
        <dbReference type="Rhea" id="RHEA:13429"/>
        <dbReference type="ChEBI" id="CHEBI:15378"/>
        <dbReference type="ChEBI" id="CHEBI:33019"/>
        <dbReference type="ChEBI" id="CHEBI:37563"/>
        <dbReference type="ChEBI" id="CHEBI:57823"/>
        <dbReference type="ChEBI" id="CHEBI:58262"/>
        <dbReference type="EC" id="2.7.7.60"/>
    </reaction>
</comment>
<evidence type="ECO:0000256" key="1">
    <source>
        <dbReference type="ARBA" id="ARBA00001282"/>
    </source>
</evidence>
<dbReference type="PROSITE" id="PS01295">
    <property type="entry name" value="ISPD"/>
    <property type="match status" value="1"/>
</dbReference>
<gene>
    <name evidence="7 8" type="primary">ispD</name>
    <name evidence="8" type="ORF">QS748_00775</name>
</gene>
<protein>
    <recommendedName>
        <fullName evidence="7">2-C-methyl-D-erythritol 4-phosphate cytidylyltransferase</fullName>
        <ecNumber evidence="7">2.7.7.60</ecNumber>
    </recommendedName>
    <alternativeName>
        <fullName evidence="7">4-diphosphocytidyl-2C-methyl-D-erythritol synthase</fullName>
    </alternativeName>
    <alternativeName>
        <fullName evidence="7">MEP cytidylyltransferase</fullName>
        <shortName evidence="7">MCT</shortName>
    </alternativeName>
</protein>
<dbReference type="PANTHER" id="PTHR32125">
    <property type="entry name" value="2-C-METHYL-D-ERYTHRITOL 4-PHOSPHATE CYTIDYLYLTRANSFERASE, CHLOROPLASTIC"/>
    <property type="match status" value="1"/>
</dbReference>
<evidence type="ECO:0000256" key="7">
    <source>
        <dbReference type="HAMAP-Rule" id="MF_00108"/>
    </source>
</evidence>
<dbReference type="InterPro" id="IPR050088">
    <property type="entry name" value="IspD/TarI_cytidylyltransf_bact"/>
</dbReference>
<evidence type="ECO:0000256" key="6">
    <source>
        <dbReference type="ARBA" id="ARBA00023229"/>
    </source>
</evidence>
<dbReference type="InterPro" id="IPR018294">
    <property type="entry name" value="ISPD_synthase_CS"/>
</dbReference>
<comment type="similarity">
    <text evidence="3 7">Belongs to the IspD/TarI cytidylyltransferase family. IspD subfamily.</text>
</comment>
<comment type="function">
    <text evidence="7">Catalyzes the formation of 4-diphosphocytidyl-2-C-methyl-D-erythritol from CTP and 2-C-methyl-D-erythritol 4-phosphate (MEP).</text>
</comment>
<dbReference type="Pfam" id="PF01128">
    <property type="entry name" value="IspD"/>
    <property type="match status" value="1"/>
</dbReference>
<dbReference type="InterPro" id="IPR029044">
    <property type="entry name" value="Nucleotide-diphossugar_trans"/>
</dbReference>
<dbReference type="SUPFAM" id="SSF53448">
    <property type="entry name" value="Nucleotide-diphospho-sugar transferases"/>
    <property type="match status" value="1"/>
</dbReference>
<dbReference type="EC" id="2.7.7.60" evidence="7"/>
<evidence type="ECO:0000256" key="5">
    <source>
        <dbReference type="ARBA" id="ARBA00022695"/>
    </source>
</evidence>
<evidence type="ECO:0000313" key="9">
    <source>
        <dbReference type="Proteomes" id="UP001178148"/>
    </source>
</evidence>
<feature type="site" description="Positions MEP for the nucleophilic attack" evidence="7">
    <location>
        <position position="163"/>
    </location>
</feature>
<organism evidence="8 9">
    <name type="scientific">Candidatus Endonucleibacter bathymodioli</name>
    <dbReference type="NCBI Taxonomy" id="539814"/>
    <lineage>
        <taxon>Bacteria</taxon>
        <taxon>Pseudomonadati</taxon>
        <taxon>Pseudomonadota</taxon>
        <taxon>Gammaproteobacteria</taxon>
        <taxon>Oceanospirillales</taxon>
        <taxon>Endozoicomonadaceae</taxon>
        <taxon>Candidatus Endonucleibacter</taxon>
    </lineage>
</organism>
<evidence type="ECO:0000313" key="8">
    <source>
        <dbReference type="EMBL" id="MDP0587805.1"/>
    </source>
</evidence>
<comment type="caution">
    <text evidence="8">The sequence shown here is derived from an EMBL/GenBank/DDBJ whole genome shotgun (WGS) entry which is preliminary data.</text>
</comment>
<keyword evidence="4 7" id="KW-0808">Transferase</keyword>
<dbReference type="Proteomes" id="UP001178148">
    <property type="component" value="Unassembled WGS sequence"/>
</dbReference>
<dbReference type="GO" id="GO:0019288">
    <property type="term" value="P:isopentenyl diphosphate biosynthetic process, methylerythritol 4-phosphate pathway"/>
    <property type="evidence" value="ECO:0007669"/>
    <property type="project" value="UniProtKB-UniRule"/>
</dbReference>